<accession>A0A1J5PC06</accession>
<protein>
    <submittedName>
        <fullName evidence="1">Uncharacterized protein</fullName>
    </submittedName>
</protein>
<comment type="caution">
    <text evidence="1">The sequence shown here is derived from an EMBL/GenBank/DDBJ whole genome shotgun (WGS) entry which is preliminary data.</text>
</comment>
<reference evidence="1" key="1">
    <citation type="submission" date="2016-10" db="EMBL/GenBank/DDBJ databases">
        <title>Sequence of Gallionella enrichment culture.</title>
        <authorList>
            <person name="Poehlein A."/>
            <person name="Muehling M."/>
            <person name="Daniel R."/>
        </authorList>
    </citation>
    <scope>NUCLEOTIDE SEQUENCE</scope>
</reference>
<organism evidence="1">
    <name type="scientific">mine drainage metagenome</name>
    <dbReference type="NCBI Taxonomy" id="410659"/>
    <lineage>
        <taxon>unclassified sequences</taxon>
        <taxon>metagenomes</taxon>
        <taxon>ecological metagenomes</taxon>
    </lineage>
</organism>
<sequence>MSRHKGPRDGSGTRTAIGLDNVAIDVQRALAQSVKIDCRAQGTSNQALNLLGAAGLFAARSLPVHACAGGTGQHAVFGGQPALILALEKAGYFFYYAGGADDLRIAATDQHRTFRMFGVMPNNLDIT</sequence>
<gene>
    <name evidence="1" type="ORF">GALL_496560</name>
</gene>
<name>A0A1J5PC06_9ZZZZ</name>
<proteinExistence type="predicted"/>
<evidence type="ECO:0000313" key="1">
    <source>
        <dbReference type="EMBL" id="OIQ68746.1"/>
    </source>
</evidence>
<dbReference type="AlphaFoldDB" id="A0A1J5PC06"/>
<dbReference type="EMBL" id="MLJW01005131">
    <property type="protein sequence ID" value="OIQ68746.1"/>
    <property type="molecule type" value="Genomic_DNA"/>
</dbReference>